<sequence length="86" mass="9328">MPARPLSPLTHIHFIVVFCPSTLSSNRLSPSPSHTPNSGKSYFKRHACPFSLGPLVGCLASNLVACSTRPSTRCSDIPLQCRHPRS</sequence>
<evidence type="ECO:0000313" key="4">
    <source>
        <dbReference type="Proteomes" id="UP001194468"/>
    </source>
</evidence>
<dbReference type="EMBL" id="WHUW01000126">
    <property type="protein sequence ID" value="KAF8422340.1"/>
    <property type="molecule type" value="Genomic_DNA"/>
</dbReference>
<evidence type="ECO:0000313" key="3">
    <source>
        <dbReference type="EMBL" id="KAF8422340.1"/>
    </source>
</evidence>
<reference evidence="2" key="2">
    <citation type="journal article" date="2020" name="Nat. Commun.">
        <title>Large-scale genome sequencing of mycorrhizal fungi provides insights into the early evolution of symbiotic traits.</title>
        <authorList>
            <person name="Miyauchi S."/>
            <person name="Kiss E."/>
            <person name="Kuo A."/>
            <person name="Drula E."/>
            <person name="Kohler A."/>
            <person name="Sanchez-Garcia M."/>
            <person name="Morin E."/>
            <person name="Andreopoulos B."/>
            <person name="Barry K.W."/>
            <person name="Bonito G."/>
            <person name="Buee M."/>
            <person name="Carver A."/>
            <person name="Chen C."/>
            <person name="Cichocki N."/>
            <person name="Clum A."/>
            <person name="Culley D."/>
            <person name="Crous P.W."/>
            <person name="Fauchery L."/>
            <person name="Girlanda M."/>
            <person name="Hayes R.D."/>
            <person name="Keri Z."/>
            <person name="LaButti K."/>
            <person name="Lipzen A."/>
            <person name="Lombard V."/>
            <person name="Magnuson J."/>
            <person name="Maillard F."/>
            <person name="Murat C."/>
            <person name="Nolan M."/>
            <person name="Ohm R.A."/>
            <person name="Pangilinan J."/>
            <person name="Pereira M.F."/>
            <person name="Perotto S."/>
            <person name="Peter M."/>
            <person name="Pfister S."/>
            <person name="Riley R."/>
            <person name="Sitrit Y."/>
            <person name="Stielow J.B."/>
            <person name="Szollosi G."/>
            <person name="Zifcakova L."/>
            <person name="Stursova M."/>
            <person name="Spatafora J.W."/>
            <person name="Tedersoo L."/>
            <person name="Vaario L.M."/>
            <person name="Yamada A."/>
            <person name="Yan M."/>
            <person name="Wang P."/>
            <person name="Xu J."/>
            <person name="Bruns T."/>
            <person name="Baldrian P."/>
            <person name="Vilgalys R."/>
            <person name="Dunand C."/>
            <person name="Henrissat B."/>
            <person name="Grigoriev I.V."/>
            <person name="Hibbett D."/>
            <person name="Nagy L.G."/>
            <person name="Martin F.M."/>
        </authorList>
    </citation>
    <scope>NUCLEOTIDE SEQUENCE</scope>
    <source>
        <strain evidence="2">BED1</strain>
    </source>
</reference>
<evidence type="ECO:0000256" key="1">
    <source>
        <dbReference type="SAM" id="SignalP"/>
    </source>
</evidence>
<keyword evidence="4" id="KW-1185">Reference proteome</keyword>
<feature type="chain" id="PRO_5042441182" description="Secreted protein" evidence="1">
    <location>
        <begin position="25"/>
        <end position="86"/>
    </location>
</feature>
<evidence type="ECO:0008006" key="5">
    <source>
        <dbReference type="Google" id="ProtNLM"/>
    </source>
</evidence>
<reference evidence="2" key="1">
    <citation type="submission" date="2019-10" db="EMBL/GenBank/DDBJ databases">
        <authorList>
            <consortium name="DOE Joint Genome Institute"/>
            <person name="Kuo A."/>
            <person name="Miyauchi S."/>
            <person name="Kiss E."/>
            <person name="Drula E."/>
            <person name="Kohler A."/>
            <person name="Sanchez-Garcia M."/>
            <person name="Andreopoulos B."/>
            <person name="Barry K.W."/>
            <person name="Bonito G."/>
            <person name="Buee M."/>
            <person name="Carver A."/>
            <person name="Chen C."/>
            <person name="Cichocki N."/>
            <person name="Clum A."/>
            <person name="Culley D."/>
            <person name="Crous P.W."/>
            <person name="Fauchery L."/>
            <person name="Girlanda M."/>
            <person name="Hayes R."/>
            <person name="Keri Z."/>
            <person name="LaButti K."/>
            <person name="Lipzen A."/>
            <person name="Lombard V."/>
            <person name="Magnuson J."/>
            <person name="Maillard F."/>
            <person name="Morin E."/>
            <person name="Murat C."/>
            <person name="Nolan M."/>
            <person name="Ohm R."/>
            <person name="Pangilinan J."/>
            <person name="Pereira M."/>
            <person name="Perotto S."/>
            <person name="Peter M."/>
            <person name="Riley R."/>
            <person name="Sitrit Y."/>
            <person name="Stielow B."/>
            <person name="Szollosi G."/>
            <person name="Zifcakova L."/>
            <person name="Stursova M."/>
            <person name="Spatafora J.W."/>
            <person name="Tedersoo L."/>
            <person name="Vaario L.-M."/>
            <person name="Yamada A."/>
            <person name="Yan M."/>
            <person name="Wang P."/>
            <person name="Xu J."/>
            <person name="Bruns T."/>
            <person name="Baldrian P."/>
            <person name="Vilgalys R."/>
            <person name="Henrissat B."/>
            <person name="Grigoriev I.V."/>
            <person name="Hibbett D."/>
            <person name="Nagy L.G."/>
            <person name="Martin F.M."/>
        </authorList>
    </citation>
    <scope>NUCLEOTIDE SEQUENCE</scope>
    <source>
        <strain evidence="2">BED1</strain>
    </source>
</reference>
<keyword evidence="1" id="KW-0732">Signal</keyword>
<feature type="signal peptide" evidence="1">
    <location>
        <begin position="1"/>
        <end position="24"/>
    </location>
</feature>
<protein>
    <recommendedName>
        <fullName evidence="5">Secreted protein</fullName>
    </recommendedName>
</protein>
<comment type="caution">
    <text evidence="2">The sequence shown here is derived from an EMBL/GenBank/DDBJ whole genome shotgun (WGS) entry which is preliminary data.</text>
</comment>
<accession>A0AAD4G4A4</accession>
<proteinExistence type="predicted"/>
<name>A0AAD4G4A4_BOLED</name>
<organism evidence="2 4">
    <name type="scientific">Boletus edulis BED1</name>
    <dbReference type="NCBI Taxonomy" id="1328754"/>
    <lineage>
        <taxon>Eukaryota</taxon>
        <taxon>Fungi</taxon>
        <taxon>Dikarya</taxon>
        <taxon>Basidiomycota</taxon>
        <taxon>Agaricomycotina</taxon>
        <taxon>Agaricomycetes</taxon>
        <taxon>Agaricomycetidae</taxon>
        <taxon>Boletales</taxon>
        <taxon>Boletineae</taxon>
        <taxon>Boletaceae</taxon>
        <taxon>Boletoideae</taxon>
        <taxon>Boletus</taxon>
    </lineage>
</organism>
<evidence type="ECO:0000313" key="2">
    <source>
        <dbReference type="EMBL" id="KAF8414591.1"/>
    </source>
</evidence>
<dbReference type="EMBL" id="WHUW01000473">
    <property type="protein sequence ID" value="KAF8414591.1"/>
    <property type="molecule type" value="Genomic_DNA"/>
</dbReference>
<dbReference type="AlphaFoldDB" id="A0AAD4G4A4"/>
<gene>
    <name evidence="3" type="ORF">L210DRAFT_2168762</name>
    <name evidence="2" type="ORF">L210DRAFT_2902074</name>
</gene>
<dbReference type="Proteomes" id="UP001194468">
    <property type="component" value="Unassembled WGS sequence"/>
</dbReference>